<keyword evidence="4 5" id="KW-0472">Membrane</keyword>
<keyword evidence="3 5" id="KW-1133">Transmembrane helix</keyword>
<dbReference type="Gene3D" id="2.60.40.10">
    <property type="entry name" value="Immunoglobulins"/>
    <property type="match status" value="3"/>
</dbReference>
<dbReference type="eggNOG" id="KOG0613">
    <property type="taxonomic scope" value="Eukaryota"/>
</dbReference>
<dbReference type="SMART" id="SM00408">
    <property type="entry name" value="IGc2"/>
    <property type="match status" value="1"/>
</dbReference>
<evidence type="ECO:0000256" key="3">
    <source>
        <dbReference type="ARBA" id="ARBA00022989"/>
    </source>
</evidence>
<evidence type="ECO:0000256" key="5">
    <source>
        <dbReference type="SAM" id="Phobius"/>
    </source>
</evidence>
<dbReference type="Pfam" id="PF00041">
    <property type="entry name" value="fn3"/>
    <property type="match status" value="1"/>
</dbReference>
<keyword evidence="2 5" id="KW-0812">Transmembrane</keyword>
<dbReference type="InterPro" id="IPR036179">
    <property type="entry name" value="Ig-like_dom_sf"/>
</dbReference>
<feature type="transmembrane region" description="Helical" evidence="5">
    <location>
        <begin position="292"/>
        <end position="311"/>
    </location>
</feature>
<dbReference type="FunFam" id="2.60.40.10:FF:003255">
    <property type="match status" value="1"/>
</dbReference>
<evidence type="ECO:0000259" key="7">
    <source>
        <dbReference type="PROSITE" id="PS50850"/>
    </source>
</evidence>
<dbReference type="OMA" id="YALICCA"/>
<dbReference type="PhylomeDB" id="A7RU66"/>
<feature type="domain" description="Fibronectin type-III" evidence="8">
    <location>
        <begin position="146"/>
        <end position="255"/>
    </location>
</feature>
<dbReference type="InterPro" id="IPR007110">
    <property type="entry name" value="Ig-like_dom"/>
</dbReference>
<evidence type="ECO:0000313" key="9">
    <source>
        <dbReference type="EMBL" id="EDO44960.1"/>
    </source>
</evidence>
<feature type="transmembrane region" description="Helical" evidence="5">
    <location>
        <begin position="567"/>
        <end position="589"/>
    </location>
</feature>
<dbReference type="InterPro" id="IPR036116">
    <property type="entry name" value="FN3_sf"/>
</dbReference>
<dbReference type="Pfam" id="PF13927">
    <property type="entry name" value="Ig_3"/>
    <property type="match status" value="1"/>
</dbReference>
<dbReference type="Pfam" id="PF00083">
    <property type="entry name" value="Sugar_tr"/>
    <property type="match status" value="1"/>
</dbReference>
<comment type="subcellular location">
    <subcellularLocation>
        <location evidence="1">Membrane</location>
        <topology evidence="1">Multi-pass membrane protein</topology>
    </subcellularLocation>
</comment>
<keyword evidence="10" id="KW-1185">Reference proteome</keyword>
<feature type="transmembrane region" description="Helical" evidence="5">
    <location>
        <begin position="362"/>
        <end position="384"/>
    </location>
</feature>
<dbReference type="CDD" id="cd00063">
    <property type="entry name" value="FN3"/>
    <property type="match status" value="1"/>
</dbReference>
<dbReference type="GO" id="GO:0022857">
    <property type="term" value="F:transmembrane transporter activity"/>
    <property type="evidence" value="ECO:0007669"/>
    <property type="project" value="InterPro"/>
</dbReference>
<sequence length="785" mass="86614">MASSTTNTSSWNRKVLSLQCKARGVPSPQITLYKPGGQPITAGVSPISGGSQLQVTTTQDAGDYGQYKCRASNLLGSVERLIYVNQWFAPGPPIVTVSNIEASSIKVNWAPPSSNGGSPVIDCKVEVDPAKPGAVNNTMMRSFIGPPSLPVLKPGDNTTTSEEITLEWSKPDENGGAIQAYIVYFLVTFPDGQKTDWTETANITDLSVLSYTFKGMKPGRTYSILVTAYNHTTTDNYAVKRQREKSGFFSRVPRAQQQIIMPSKDKEKNLVSFHEFREVFAHVNTFGRYQKALFLGCNGIILAFALQYGSLLFSFGTPRFHCADNNSTCEPNKCCNNCTTYAFDGPFISIVNEWSLLCDRRYIAAIVQSMFFAGQLVGSSCCGMVSDAFGRKRTMLLSSGLFASFSLGASFANGYILLGFLEFMVGFFLVSALLSEFTYVIELSATKRRTMIGSVVEIFWPVCLLLHTLIAFLVHEWRNLLLAVSIPGFVFVCFWRYIPESPRWLVTRGRLDEAQAVLNRFGSSNPIDQQALRGLIESIRESQIETERKAKRYTLIDLYRTPKMRKWALVMGFNWFTVQFSDMGFMLFLSVLPGSVYVNQAIPYATQVVLIPIVWVLMQKFGRRPIHVTVLLVPGVMFLVLMAIPEGYPMLSAGLALTSKSILNIAWLTIYLIGSEVFPTTIRSTALGMCSTFQRCGALVAGYVSMLSQLPGLSIYLPVTIYGLFAIAAGVLFAIFIPETLHATLAQTIEEAETRQDSYALICCAKPASADVITSPVETEANSSV</sequence>
<dbReference type="SUPFAM" id="SSF48726">
    <property type="entry name" value="Immunoglobulin"/>
    <property type="match status" value="1"/>
</dbReference>
<proteinExistence type="predicted"/>
<dbReference type="CDD" id="cd00096">
    <property type="entry name" value="Ig"/>
    <property type="match status" value="1"/>
</dbReference>
<dbReference type="GO" id="GO:0016020">
    <property type="term" value="C:membrane"/>
    <property type="evidence" value="ECO:0007669"/>
    <property type="project" value="UniProtKB-SubCell"/>
</dbReference>
<dbReference type="AlphaFoldDB" id="A7RU66"/>
<evidence type="ECO:0000313" key="10">
    <source>
        <dbReference type="Proteomes" id="UP000001593"/>
    </source>
</evidence>
<dbReference type="SUPFAM" id="SSF49265">
    <property type="entry name" value="Fibronectin type III"/>
    <property type="match status" value="1"/>
</dbReference>
<dbReference type="InterPro" id="IPR036259">
    <property type="entry name" value="MFS_trans_sf"/>
</dbReference>
<feature type="transmembrane region" description="Helical" evidence="5">
    <location>
        <begin position="423"/>
        <end position="443"/>
    </location>
</feature>
<dbReference type="Gene3D" id="1.20.1250.20">
    <property type="entry name" value="MFS general substrate transporter like domains"/>
    <property type="match status" value="1"/>
</dbReference>
<feature type="transmembrane region" description="Helical" evidence="5">
    <location>
        <begin position="396"/>
        <end position="417"/>
    </location>
</feature>
<feature type="domain" description="Major facilitator superfamily (MFS) profile" evidence="7">
    <location>
        <begin position="302"/>
        <end position="741"/>
    </location>
</feature>
<evidence type="ECO:0000259" key="6">
    <source>
        <dbReference type="PROSITE" id="PS50835"/>
    </source>
</evidence>
<dbReference type="SMART" id="SM00060">
    <property type="entry name" value="FN3"/>
    <property type="match status" value="2"/>
</dbReference>
<evidence type="ECO:0000256" key="1">
    <source>
        <dbReference type="ARBA" id="ARBA00004141"/>
    </source>
</evidence>
<feature type="domain" description="Ig-like" evidence="6">
    <location>
        <begin position="1"/>
        <end position="85"/>
    </location>
</feature>
<dbReference type="SUPFAM" id="SSF103473">
    <property type="entry name" value="MFS general substrate transporter"/>
    <property type="match status" value="1"/>
</dbReference>
<dbReference type="InterPro" id="IPR013783">
    <property type="entry name" value="Ig-like_fold"/>
</dbReference>
<organism evidence="9 10">
    <name type="scientific">Nematostella vectensis</name>
    <name type="common">Starlet sea anemone</name>
    <dbReference type="NCBI Taxonomy" id="45351"/>
    <lineage>
        <taxon>Eukaryota</taxon>
        <taxon>Metazoa</taxon>
        <taxon>Cnidaria</taxon>
        <taxon>Anthozoa</taxon>
        <taxon>Hexacorallia</taxon>
        <taxon>Actiniaria</taxon>
        <taxon>Edwardsiidae</taxon>
        <taxon>Nematostella</taxon>
    </lineage>
</organism>
<dbReference type="STRING" id="45351.A7RU66"/>
<evidence type="ECO:0000256" key="2">
    <source>
        <dbReference type="ARBA" id="ARBA00022692"/>
    </source>
</evidence>
<evidence type="ECO:0008006" key="11">
    <source>
        <dbReference type="Google" id="ProtNLM"/>
    </source>
</evidence>
<reference evidence="9 10" key="1">
    <citation type="journal article" date="2007" name="Science">
        <title>Sea anemone genome reveals ancestral eumetazoan gene repertoire and genomic organization.</title>
        <authorList>
            <person name="Putnam N.H."/>
            <person name="Srivastava M."/>
            <person name="Hellsten U."/>
            <person name="Dirks B."/>
            <person name="Chapman J."/>
            <person name="Salamov A."/>
            <person name="Terry A."/>
            <person name="Shapiro H."/>
            <person name="Lindquist E."/>
            <person name="Kapitonov V.V."/>
            <person name="Jurka J."/>
            <person name="Genikhovich G."/>
            <person name="Grigoriev I.V."/>
            <person name="Lucas S.M."/>
            <person name="Steele R.E."/>
            <person name="Finnerty J.R."/>
            <person name="Technau U."/>
            <person name="Martindale M.Q."/>
            <person name="Rokhsar D.S."/>
        </authorList>
    </citation>
    <scope>NUCLEOTIDE SEQUENCE [LARGE SCALE GENOMIC DNA]</scope>
    <source>
        <strain evidence="10">CH2 X CH6</strain>
    </source>
</reference>
<accession>A7RU66</accession>
<dbReference type="PROSITE" id="PS50853">
    <property type="entry name" value="FN3"/>
    <property type="match status" value="1"/>
</dbReference>
<dbReference type="InParanoid" id="A7RU66"/>
<dbReference type="EMBL" id="DS469539">
    <property type="protein sequence ID" value="EDO44960.1"/>
    <property type="molecule type" value="Genomic_DNA"/>
</dbReference>
<evidence type="ECO:0000256" key="4">
    <source>
        <dbReference type="ARBA" id="ARBA00023136"/>
    </source>
</evidence>
<dbReference type="InterPro" id="IPR003598">
    <property type="entry name" value="Ig_sub2"/>
</dbReference>
<dbReference type="HOGENOM" id="CLU_357271_0_0_1"/>
<dbReference type="PROSITE" id="PS50835">
    <property type="entry name" value="IG_LIKE"/>
    <property type="match status" value="1"/>
</dbReference>
<feature type="transmembrane region" description="Helical" evidence="5">
    <location>
        <begin position="455"/>
        <end position="474"/>
    </location>
</feature>
<dbReference type="PANTHER" id="PTHR24064">
    <property type="entry name" value="SOLUTE CARRIER FAMILY 22 MEMBER"/>
    <property type="match status" value="1"/>
</dbReference>
<dbReference type="Proteomes" id="UP000001593">
    <property type="component" value="Unassembled WGS sequence"/>
</dbReference>
<feature type="transmembrane region" description="Helical" evidence="5">
    <location>
        <begin position="625"/>
        <end position="644"/>
    </location>
</feature>
<feature type="transmembrane region" description="Helical" evidence="5">
    <location>
        <begin position="601"/>
        <end position="618"/>
    </location>
</feature>
<dbReference type="eggNOG" id="KOG0255">
    <property type="taxonomic scope" value="Eukaryota"/>
</dbReference>
<gene>
    <name evidence="9" type="ORF">NEMVEDRAFT_v1g202226</name>
</gene>
<name>A7RU66_NEMVE</name>
<dbReference type="InterPro" id="IPR020846">
    <property type="entry name" value="MFS_dom"/>
</dbReference>
<protein>
    <recommendedName>
        <fullName evidence="11">Major facilitator superfamily (MFS) profile domain-containing protein</fullName>
    </recommendedName>
</protein>
<dbReference type="InterPro" id="IPR003961">
    <property type="entry name" value="FN3_dom"/>
</dbReference>
<dbReference type="InterPro" id="IPR005828">
    <property type="entry name" value="MFS_sugar_transport-like"/>
</dbReference>
<feature type="transmembrane region" description="Helical" evidence="5">
    <location>
        <begin position="480"/>
        <end position="498"/>
    </location>
</feature>
<dbReference type="PROSITE" id="PS50850">
    <property type="entry name" value="MFS"/>
    <property type="match status" value="1"/>
</dbReference>
<evidence type="ECO:0000259" key="8">
    <source>
        <dbReference type="PROSITE" id="PS50853"/>
    </source>
</evidence>
<feature type="transmembrane region" description="Helical" evidence="5">
    <location>
        <begin position="713"/>
        <end position="737"/>
    </location>
</feature>